<dbReference type="PANTHER" id="PTHR48475:SF2">
    <property type="entry name" value="RIBONUCLEASE H"/>
    <property type="match status" value="1"/>
</dbReference>
<keyword evidence="3" id="KW-1185">Reference proteome</keyword>
<dbReference type="PROSITE" id="PS50879">
    <property type="entry name" value="RNASE_H_1"/>
    <property type="match status" value="1"/>
</dbReference>
<sequence>MVPRVGYSNLKNLVDIIKKETNCNLTYFLIPVYLYTFNLSIEVSSQPKVLNLDPSATLTLNANGSSNEKGSGAGVILEIPNEVIVEKSLQFEFETMNNQAEYEALLVSLRLAKEARAKYLQFWSDSKLVTS</sequence>
<comment type="caution">
    <text evidence="2">The sequence shown here is derived from an EMBL/GenBank/DDBJ whole genome shotgun (WGS) entry which is preliminary data.</text>
</comment>
<protein>
    <recommendedName>
        <fullName evidence="1">RNase H type-1 domain-containing protein</fullName>
    </recommendedName>
</protein>
<dbReference type="InterPro" id="IPR036397">
    <property type="entry name" value="RNaseH_sf"/>
</dbReference>
<evidence type="ECO:0000259" key="1">
    <source>
        <dbReference type="PROSITE" id="PS50879"/>
    </source>
</evidence>
<dbReference type="InterPro" id="IPR012337">
    <property type="entry name" value="RNaseH-like_sf"/>
</dbReference>
<organism evidence="2 3">
    <name type="scientific">Glycine soja</name>
    <name type="common">Wild soybean</name>
    <dbReference type="NCBI Taxonomy" id="3848"/>
    <lineage>
        <taxon>Eukaryota</taxon>
        <taxon>Viridiplantae</taxon>
        <taxon>Streptophyta</taxon>
        <taxon>Embryophyta</taxon>
        <taxon>Tracheophyta</taxon>
        <taxon>Spermatophyta</taxon>
        <taxon>Magnoliopsida</taxon>
        <taxon>eudicotyledons</taxon>
        <taxon>Gunneridae</taxon>
        <taxon>Pentapetalae</taxon>
        <taxon>rosids</taxon>
        <taxon>fabids</taxon>
        <taxon>Fabales</taxon>
        <taxon>Fabaceae</taxon>
        <taxon>Papilionoideae</taxon>
        <taxon>50 kb inversion clade</taxon>
        <taxon>NPAAA clade</taxon>
        <taxon>indigoferoid/millettioid clade</taxon>
        <taxon>Phaseoleae</taxon>
        <taxon>Glycine</taxon>
        <taxon>Glycine subgen. Soja</taxon>
    </lineage>
</organism>
<proteinExistence type="predicted"/>
<dbReference type="Pfam" id="PF13456">
    <property type="entry name" value="RVT_3"/>
    <property type="match status" value="1"/>
</dbReference>
<dbReference type="InterPro" id="IPR002156">
    <property type="entry name" value="RNaseH_domain"/>
</dbReference>
<accession>A0A445KLZ4</accession>
<dbReference type="GO" id="GO:0004523">
    <property type="term" value="F:RNA-DNA hybrid ribonuclease activity"/>
    <property type="evidence" value="ECO:0007669"/>
    <property type="project" value="InterPro"/>
</dbReference>
<dbReference type="SUPFAM" id="SSF53098">
    <property type="entry name" value="Ribonuclease H-like"/>
    <property type="match status" value="1"/>
</dbReference>
<evidence type="ECO:0000313" key="3">
    <source>
        <dbReference type="Proteomes" id="UP000289340"/>
    </source>
</evidence>
<dbReference type="EMBL" id="QZWG01000005">
    <property type="protein sequence ID" value="RZC11916.1"/>
    <property type="molecule type" value="Genomic_DNA"/>
</dbReference>
<feature type="domain" description="RNase H type-1" evidence="1">
    <location>
        <begin position="54"/>
        <end position="131"/>
    </location>
</feature>
<gene>
    <name evidence="2" type="ORF">D0Y65_011921</name>
</gene>
<name>A0A445KLZ4_GLYSO</name>
<dbReference type="GO" id="GO:0003676">
    <property type="term" value="F:nucleic acid binding"/>
    <property type="evidence" value="ECO:0007669"/>
    <property type="project" value="InterPro"/>
</dbReference>
<dbReference type="Proteomes" id="UP000289340">
    <property type="component" value="Chromosome 5"/>
</dbReference>
<evidence type="ECO:0000313" key="2">
    <source>
        <dbReference type="EMBL" id="RZC11916.1"/>
    </source>
</evidence>
<reference evidence="2 3" key="1">
    <citation type="submission" date="2018-09" db="EMBL/GenBank/DDBJ databases">
        <title>A high-quality reference genome of wild soybean provides a powerful tool to mine soybean genomes.</title>
        <authorList>
            <person name="Xie M."/>
            <person name="Chung C.Y.L."/>
            <person name="Li M.-W."/>
            <person name="Wong F.-L."/>
            <person name="Chan T.-F."/>
            <person name="Lam H.-M."/>
        </authorList>
    </citation>
    <scope>NUCLEOTIDE SEQUENCE [LARGE SCALE GENOMIC DNA]</scope>
    <source>
        <strain evidence="3">cv. W05</strain>
        <tissue evidence="2">Hypocotyl of etiolated seedlings</tissue>
    </source>
</reference>
<dbReference type="AlphaFoldDB" id="A0A445KLZ4"/>
<dbReference type="PANTHER" id="PTHR48475">
    <property type="entry name" value="RIBONUCLEASE H"/>
    <property type="match status" value="1"/>
</dbReference>
<dbReference type="Gene3D" id="3.30.420.10">
    <property type="entry name" value="Ribonuclease H-like superfamily/Ribonuclease H"/>
    <property type="match status" value="1"/>
</dbReference>